<feature type="transmembrane region" description="Helical" evidence="1">
    <location>
        <begin position="110"/>
        <end position="126"/>
    </location>
</feature>
<feature type="transmembrane region" description="Helical" evidence="1">
    <location>
        <begin position="162"/>
        <end position="186"/>
    </location>
</feature>
<keyword evidence="1" id="KW-0472">Membrane</keyword>
<feature type="transmembrane region" description="Helical" evidence="1">
    <location>
        <begin position="133"/>
        <end position="150"/>
    </location>
</feature>
<dbReference type="AlphaFoldDB" id="A0A849B9Z7"/>
<reference evidence="3 4" key="1">
    <citation type="submission" date="2020-05" db="EMBL/GenBank/DDBJ databases">
        <title>MicrobeNet Type strains.</title>
        <authorList>
            <person name="Nicholson A.C."/>
        </authorList>
    </citation>
    <scope>NUCLEOTIDE SEQUENCE [LARGE SCALE GENOMIC DNA]</scope>
    <source>
        <strain evidence="3 4">ATCC 700815</strain>
    </source>
</reference>
<keyword evidence="2" id="KW-0732">Signal</keyword>
<proteinExistence type="predicted"/>
<evidence type="ECO:0000256" key="2">
    <source>
        <dbReference type="SAM" id="SignalP"/>
    </source>
</evidence>
<evidence type="ECO:0000256" key="1">
    <source>
        <dbReference type="SAM" id="Phobius"/>
    </source>
</evidence>
<organism evidence="3 4">
    <name type="scientific">Cupriavidus gilardii</name>
    <dbReference type="NCBI Taxonomy" id="82541"/>
    <lineage>
        <taxon>Bacteria</taxon>
        <taxon>Pseudomonadati</taxon>
        <taxon>Pseudomonadota</taxon>
        <taxon>Betaproteobacteria</taxon>
        <taxon>Burkholderiales</taxon>
        <taxon>Burkholderiaceae</taxon>
        <taxon>Cupriavidus</taxon>
    </lineage>
</organism>
<feature type="signal peptide" evidence="2">
    <location>
        <begin position="1"/>
        <end position="26"/>
    </location>
</feature>
<gene>
    <name evidence="3" type="ORF">HLB16_15015</name>
</gene>
<sequence>MPRGLARVATCLPAAAAVLASGPALAHPGHDVASVGASLASGLLHPLTGADHLLAMVAVGVWSALAVGGAGAGGGTGVGLFRVPLAFVALMLVGAALGLAGIALPAVEPMIAASLLVIGLLVALRARLPAGVAMALVGGFALFHGHAHGAELPATAGALPAVLAYVGGFALATMTLHLAGIAAGTVLRRHAPWLARALGAGVALYGVGLMVA</sequence>
<accession>A0A849B9Z7</accession>
<name>A0A849B9Z7_9BURK</name>
<keyword evidence="1" id="KW-0812">Transmembrane</keyword>
<feature type="transmembrane region" description="Helical" evidence="1">
    <location>
        <begin position="85"/>
        <end position="104"/>
    </location>
</feature>
<keyword evidence="1" id="KW-1133">Transmembrane helix</keyword>
<protein>
    <submittedName>
        <fullName evidence="3">HupE/UreJ family protein</fullName>
    </submittedName>
</protein>
<dbReference type="PIRSF" id="PIRSF016919">
    <property type="entry name" value="HupE_UreJ"/>
    <property type="match status" value="1"/>
</dbReference>
<evidence type="ECO:0000313" key="4">
    <source>
        <dbReference type="Proteomes" id="UP000542973"/>
    </source>
</evidence>
<dbReference type="Proteomes" id="UP000542973">
    <property type="component" value="Unassembled WGS sequence"/>
</dbReference>
<feature type="chain" id="PRO_5032272771" evidence="2">
    <location>
        <begin position="27"/>
        <end position="212"/>
    </location>
</feature>
<dbReference type="RefSeq" id="WP_053823037.1">
    <property type="nucleotide sequence ID" value="NZ_BAAAEB010000007.1"/>
</dbReference>
<dbReference type="Pfam" id="PF04955">
    <property type="entry name" value="HupE_UreJ"/>
    <property type="match status" value="1"/>
</dbReference>
<comment type="caution">
    <text evidence="3">The sequence shown here is derived from an EMBL/GenBank/DDBJ whole genome shotgun (WGS) entry which is preliminary data.</text>
</comment>
<dbReference type="EMBL" id="JABEMD010000024">
    <property type="protein sequence ID" value="NNH12182.1"/>
    <property type="molecule type" value="Genomic_DNA"/>
</dbReference>
<feature type="transmembrane region" description="Helical" evidence="1">
    <location>
        <begin position="50"/>
        <end position="73"/>
    </location>
</feature>
<evidence type="ECO:0000313" key="3">
    <source>
        <dbReference type="EMBL" id="NNH12182.1"/>
    </source>
</evidence>
<dbReference type="InterPro" id="IPR007038">
    <property type="entry name" value="HupE_UreJ"/>
</dbReference>
<feature type="transmembrane region" description="Helical" evidence="1">
    <location>
        <begin position="193"/>
        <end position="211"/>
    </location>
</feature>